<feature type="transmembrane region" description="Helical" evidence="1">
    <location>
        <begin position="97"/>
        <end position="119"/>
    </location>
</feature>
<evidence type="ECO:0000313" key="3">
    <source>
        <dbReference type="Proteomes" id="UP000315636"/>
    </source>
</evidence>
<keyword evidence="1" id="KW-0472">Membrane</keyword>
<dbReference type="Proteomes" id="UP000315636">
    <property type="component" value="Unassembled WGS sequence"/>
</dbReference>
<name>A0A521FD62_9BACL</name>
<evidence type="ECO:0000256" key="1">
    <source>
        <dbReference type="SAM" id="Phobius"/>
    </source>
</evidence>
<feature type="transmembrane region" description="Helical" evidence="1">
    <location>
        <begin position="32"/>
        <end position="52"/>
    </location>
</feature>
<keyword evidence="3" id="KW-1185">Reference proteome</keyword>
<dbReference type="EMBL" id="FXTI01000016">
    <property type="protein sequence ID" value="SMO93541.1"/>
    <property type="molecule type" value="Genomic_DNA"/>
</dbReference>
<gene>
    <name evidence="2" type="ORF">SAMN06264849_1169</name>
</gene>
<dbReference type="RefSeq" id="WP_185956374.1">
    <property type="nucleotide sequence ID" value="NZ_FXTI01000016.1"/>
</dbReference>
<keyword evidence="1" id="KW-0812">Transmembrane</keyword>
<reference evidence="2 3" key="1">
    <citation type="submission" date="2017-05" db="EMBL/GenBank/DDBJ databases">
        <authorList>
            <person name="Varghese N."/>
            <person name="Submissions S."/>
        </authorList>
    </citation>
    <scope>NUCLEOTIDE SEQUENCE [LARGE SCALE GENOMIC DNA]</scope>
    <source>
        <strain evidence="2 3">DSM 45474</strain>
    </source>
</reference>
<feature type="transmembrane region" description="Helical" evidence="1">
    <location>
        <begin position="64"/>
        <end position="85"/>
    </location>
</feature>
<proteinExistence type="predicted"/>
<accession>A0A521FD62</accession>
<keyword evidence="1" id="KW-1133">Transmembrane helix</keyword>
<organism evidence="2 3">
    <name type="scientific">Melghirimyces algeriensis</name>
    <dbReference type="NCBI Taxonomy" id="910412"/>
    <lineage>
        <taxon>Bacteria</taxon>
        <taxon>Bacillati</taxon>
        <taxon>Bacillota</taxon>
        <taxon>Bacilli</taxon>
        <taxon>Bacillales</taxon>
        <taxon>Thermoactinomycetaceae</taxon>
        <taxon>Melghirimyces</taxon>
    </lineage>
</organism>
<protein>
    <recommendedName>
        <fullName evidence="4">DUF3021 domain-containing protein</fullName>
    </recommendedName>
</protein>
<evidence type="ECO:0000313" key="2">
    <source>
        <dbReference type="EMBL" id="SMO93541.1"/>
    </source>
</evidence>
<evidence type="ECO:0008006" key="4">
    <source>
        <dbReference type="Google" id="ProtNLM"/>
    </source>
</evidence>
<sequence length="128" mass="15143">MPMIQRKCITGLLCFVIILIFMDNISFIDFWLHLHLTFPSIVIYGGIISYYAEKLAKHRLWLSLLYHWLGGILFPLVAFIVTLQFNLQYSAIDVQTLFTFPSVVIAFIYWVIDRILFYVSRYKKRGLQ</sequence>
<dbReference type="AlphaFoldDB" id="A0A521FD62"/>